<organism evidence="1 2">
    <name type="scientific">Spiroplasma poulsonii</name>
    <dbReference type="NCBI Taxonomy" id="2138"/>
    <lineage>
        <taxon>Bacteria</taxon>
        <taxon>Bacillati</taxon>
        <taxon>Mycoplasmatota</taxon>
        <taxon>Mollicutes</taxon>
        <taxon>Entomoplasmatales</taxon>
        <taxon>Spiroplasmataceae</taxon>
        <taxon>Spiroplasma</taxon>
    </lineage>
</organism>
<dbReference type="InterPro" id="IPR012340">
    <property type="entry name" value="NA-bd_OB-fold"/>
</dbReference>
<comment type="caution">
    <text evidence="1">The sequence shown here is derived from an EMBL/GenBank/DDBJ whole genome shotgun (WGS) entry which is preliminary data.</text>
</comment>
<proteinExistence type="predicted"/>
<evidence type="ECO:0008006" key="3">
    <source>
        <dbReference type="Google" id="ProtNLM"/>
    </source>
</evidence>
<evidence type="ECO:0000313" key="1">
    <source>
        <dbReference type="EMBL" id="PQM31809.1"/>
    </source>
</evidence>
<dbReference type="Gene3D" id="2.40.50.140">
    <property type="entry name" value="Nucleic acid-binding proteins"/>
    <property type="match status" value="1"/>
</dbReference>
<gene>
    <name evidence="1" type="ORF">SMSRO_SF016650</name>
</gene>
<keyword evidence="2" id="KW-1185">Reference proteome</keyword>
<protein>
    <recommendedName>
        <fullName evidence="3">Single-stranded DNA-binding protein</fullName>
    </recommendedName>
</protein>
<accession>A0A2P6FEC2</accession>
<reference evidence="1 2" key="1">
    <citation type="journal article" date="2015" name="MBio">
        <title>Genome sequence of the Drosophila melanogaster male-killing Spiroplasma strain MSRO endosymbiont.</title>
        <authorList>
            <person name="Paredes J.C."/>
            <person name="Herren J.K."/>
            <person name="Schupfer F."/>
            <person name="Marin R."/>
            <person name="Claverol S."/>
            <person name="Kuo C.H."/>
            <person name="Lemaitre B."/>
            <person name="Beven L."/>
        </authorList>
    </citation>
    <scope>NUCLEOTIDE SEQUENCE [LARGE SCALE GENOMIC DNA]</scope>
    <source>
        <strain evidence="1 2">MSRO</strain>
    </source>
</reference>
<dbReference type="STRING" id="2138.SMSRO_v1c15910"/>
<dbReference type="AlphaFoldDB" id="A0A2P6FEC2"/>
<name>A0A2P6FEC2_9MOLU</name>
<evidence type="ECO:0000313" key="2">
    <source>
        <dbReference type="Proteomes" id="UP000031565"/>
    </source>
</evidence>
<dbReference type="SUPFAM" id="SSF50249">
    <property type="entry name" value="Nucleic acid-binding proteins"/>
    <property type="match status" value="1"/>
</dbReference>
<dbReference type="Proteomes" id="UP000031565">
    <property type="component" value="Unassembled WGS sequence"/>
</dbReference>
<dbReference type="EMBL" id="JTLV02000001">
    <property type="protein sequence ID" value="PQM31809.1"/>
    <property type="molecule type" value="Genomic_DNA"/>
</dbReference>
<sequence length="107" mass="12703">MYNNRPNQKFTKRTDDIINDEKFLLADKQPTLKTVTSKDGQTRDLCEFWVLDNGEEVQCVVWNDLAERFNAEFNLDDFKSVIISYRKNLNSFTGKMRYSVRQFSFTN</sequence>
<dbReference type="OrthoDB" id="389437at2"/>
<dbReference type="RefSeq" id="WP_040093776.1">
    <property type="nucleotide sequence ID" value="NZ_CM020866.1"/>
</dbReference>